<dbReference type="EMBL" id="JAWMAJ010000041">
    <property type="protein sequence ID" value="MDV7217209.1"/>
    <property type="molecule type" value="Genomic_DNA"/>
</dbReference>
<keyword evidence="3 6" id="KW-0119">Carbohydrate metabolism</keyword>
<evidence type="ECO:0000256" key="6">
    <source>
        <dbReference type="PROSITE-ProRule" id="PRU10060"/>
    </source>
</evidence>
<protein>
    <recommendedName>
        <fullName evidence="7">Endoglucanase</fullName>
        <ecNumber evidence="7">3.2.1.4</ecNumber>
    </recommendedName>
</protein>
<keyword evidence="5 6" id="KW-0624">Polysaccharide degradation</keyword>
<evidence type="ECO:0000259" key="10">
    <source>
        <dbReference type="Pfam" id="PF02927"/>
    </source>
</evidence>
<dbReference type="PANTHER" id="PTHR22298">
    <property type="entry name" value="ENDO-1,4-BETA-GLUCANASE"/>
    <property type="match status" value="1"/>
</dbReference>
<evidence type="ECO:0000256" key="1">
    <source>
        <dbReference type="ARBA" id="ARBA00007072"/>
    </source>
</evidence>
<dbReference type="SUPFAM" id="SSF49785">
    <property type="entry name" value="Galactose-binding domain-like"/>
    <property type="match status" value="1"/>
</dbReference>
<proteinExistence type="inferred from homology"/>
<dbReference type="CDD" id="cd02850">
    <property type="entry name" value="E_set_Cellulase_N"/>
    <property type="match status" value="1"/>
</dbReference>
<evidence type="ECO:0000313" key="11">
    <source>
        <dbReference type="EMBL" id="MDV7217209.1"/>
    </source>
</evidence>
<keyword evidence="7" id="KW-0136">Cellulose degradation</keyword>
<evidence type="ECO:0000313" key="12">
    <source>
        <dbReference type="Proteomes" id="UP001187346"/>
    </source>
</evidence>
<dbReference type="Gene3D" id="1.50.10.10">
    <property type="match status" value="1"/>
</dbReference>
<dbReference type="PROSITE" id="PS00698">
    <property type="entry name" value="GH9_3"/>
    <property type="match status" value="1"/>
</dbReference>
<dbReference type="Proteomes" id="UP001187346">
    <property type="component" value="Unassembled WGS sequence"/>
</dbReference>
<dbReference type="InterPro" id="IPR012341">
    <property type="entry name" value="6hp_glycosidase-like_sf"/>
</dbReference>
<organism evidence="11 12">
    <name type="scientific">Streptomyces prunicolor</name>
    <dbReference type="NCBI Taxonomy" id="67348"/>
    <lineage>
        <taxon>Bacteria</taxon>
        <taxon>Bacillati</taxon>
        <taxon>Actinomycetota</taxon>
        <taxon>Actinomycetes</taxon>
        <taxon>Kitasatosporales</taxon>
        <taxon>Streptomycetaceae</taxon>
        <taxon>Streptomyces</taxon>
    </lineage>
</organism>
<dbReference type="SUPFAM" id="SSF81296">
    <property type="entry name" value="E set domains"/>
    <property type="match status" value="1"/>
</dbReference>
<evidence type="ECO:0000256" key="5">
    <source>
        <dbReference type="ARBA" id="ARBA00023326"/>
    </source>
</evidence>
<dbReference type="InterPro" id="IPR004197">
    <property type="entry name" value="Cellulase_Ig-like"/>
</dbReference>
<dbReference type="InterPro" id="IPR008979">
    <property type="entry name" value="Galactose-bd-like_sf"/>
</dbReference>
<evidence type="ECO:0000259" key="8">
    <source>
        <dbReference type="Pfam" id="PF00759"/>
    </source>
</evidence>
<gene>
    <name evidence="11" type="ORF">R5A26_14750</name>
</gene>
<name>A0ABU4F9E9_9ACTN</name>
<dbReference type="InterPro" id="IPR008928">
    <property type="entry name" value="6-hairpin_glycosidase_sf"/>
</dbReference>
<evidence type="ECO:0000256" key="7">
    <source>
        <dbReference type="RuleBase" id="RU361166"/>
    </source>
</evidence>
<keyword evidence="4 6" id="KW-0326">Glycosidase</keyword>
<feature type="domain" description="Cellulase Ig-like" evidence="10">
    <location>
        <begin position="199"/>
        <end position="281"/>
    </location>
</feature>
<dbReference type="Gene3D" id="2.60.120.260">
    <property type="entry name" value="Galactose-binding domain-like"/>
    <property type="match status" value="1"/>
</dbReference>
<dbReference type="Pfam" id="PF02018">
    <property type="entry name" value="CBM_4_9"/>
    <property type="match status" value="1"/>
</dbReference>
<evidence type="ECO:0000256" key="4">
    <source>
        <dbReference type="ARBA" id="ARBA00023295"/>
    </source>
</evidence>
<feature type="domain" description="CBM-cenC" evidence="9">
    <location>
        <begin position="52"/>
        <end position="168"/>
    </location>
</feature>
<reference evidence="11 12" key="1">
    <citation type="submission" date="2023-10" db="EMBL/GenBank/DDBJ databases">
        <title>Characterization of rhizosphere-enriched actinobacteria from wheat plants lab-grown on chernevaya soil.</title>
        <authorList>
            <person name="Tikhonova E.N."/>
            <person name="Konopkin A."/>
            <person name="Kravchenko I.K."/>
        </authorList>
    </citation>
    <scope>NUCLEOTIDE SEQUENCE [LARGE SCALE GENOMIC DNA]</scope>
    <source>
        <strain evidence="11 12">RR29</strain>
    </source>
</reference>
<comment type="caution">
    <text evidence="11">The sequence shown here is derived from an EMBL/GenBank/DDBJ whole genome shotgun (WGS) entry which is preliminary data.</text>
</comment>
<dbReference type="Gene3D" id="2.60.40.10">
    <property type="entry name" value="Immunoglobulins"/>
    <property type="match status" value="1"/>
</dbReference>
<evidence type="ECO:0000256" key="3">
    <source>
        <dbReference type="ARBA" id="ARBA00023277"/>
    </source>
</evidence>
<comment type="catalytic activity">
    <reaction evidence="7">
        <text>Endohydrolysis of (1-&gt;4)-beta-D-glucosidic linkages in cellulose, lichenin and cereal beta-D-glucans.</text>
        <dbReference type="EC" id="3.2.1.4"/>
    </reaction>
</comment>
<dbReference type="RefSeq" id="WP_317771593.1">
    <property type="nucleotide sequence ID" value="NZ_JAWMAJ010000041.1"/>
</dbReference>
<feature type="chain" id="PRO_5044971183" description="Endoglucanase" evidence="7">
    <location>
        <begin position="45"/>
        <end position="758"/>
    </location>
</feature>
<comment type="similarity">
    <text evidence="1 6 7">Belongs to the glycosyl hydrolase 9 (cellulase E) family.</text>
</comment>
<dbReference type="InterPro" id="IPR001701">
    <property type="entry name" value="Glyco_hydro_9"/>
</dbReference>
<dbReference type="InterPro" id="IPR014756">
    <property type="entry name" value="Ig_E-set"/>
</dbReference>
<dbReference type="Pfam" id="PF02927">
    <property type="entry name" value="CelD_N"/>
    <property type="match status" value="1"/>
</dbReference>
<feature type="signal peptide" evidence="7">
    <location>
        <begin position="1"/>
        <end position="44"/>
    </location>
</feature>
<keyword evidence="2 6" id="KW-0378">Hydrolase</keyword>
<dbReference type="Pfam" id="PF00759">
    <property type="entry name" value="Glyco_hydro_9"/>
    <property type="match status" value="1"/>
</dbReference>
<feature type="active site" evidence="6">
    <location>
        <position position="728"/>
    </location>
</feature>
<dbReference type="InterPro" id="IPR033126">
    <property type="entry name" value="Glyco_hydro_9_Asp/Glu_AS"/>
</dbReference>
<accession>A0ABU4F9E9</accession>
<dbReference type="SUPFAM" id="SSF48208">
    <property type="entry name" value="Six-hairpin glycosidases"/>
    <property type="match status" value="1"/>
</dbReference>
<sequence length="758" mass="81117">MFRSTRFRSTRFRRTRWGAVLLAPALTVATLAATPVLPVTSAQAADAPYERVLNGTFDNGKTSWWSSGNTPSTVNSGRLCADVPAGTVNVWDSMIGQNDIPLEAGQPYTLRFTASATRDVSIHAVLQVPAAPVTTTFNKTAALTTTPKTFQFTGTSTTANLHAQLSFQQGGAAQPFTLCLDDVSLTGGAIPPGGGRDFGSPVRTNQYGYAVHGPKKASIVNSSTRPVRWRLLDDSGEVVKSGRTDVQGTDAASGDHVHIADFSSVRKAGTGYTLVVGDATSYPFAIAENPYTSLRKDALGYFYDVRSGTPIEAQYAGDAYARPAGHIGVAPNKGDTDVPCLPGTCDYSLDVQGGWYDAGDQGKYVVNGALAAWQLMDSYERSRAEGDTAGLRDGLLSIPENHNGVPDVLDESRWETEFLLSMQVPAGEPLAGMVHHKVHDLAWSALPTQPDKDSQPRYLHAPSTAATLNLAAAGAQCARVWARYDADFARTCLTAAETAWKAALAHPDVYAPSSDSVGGGAYADTDVTDEFSWAATELYATTHDRAYLSRIDTEITPAGFSWRDTGALADLTVVRLPNRFPARMVAAARKRVLAVADGFVRDERSQGYPNPNLPTDGAYVWGSNSVTANNAMVIATAYDLTHRDSYRSAALESLDYLFGRNALNQSFVTGYGTQFSHNQHNRIWAHQIDPNLPSPPAGSLAGGPDSALQDPVAQQNLVGCAPATCYIDDIYSYSTNEIAINWNSALAWVATFAADSAR</sequence>
<feature type="active site" evidence="6">
    <location>
        <position position="737"/>
    </location>
</feature>
<dbReference type="InterPro" id="IPR003305">
    <property type="entry name" value="CenC_carb-bd"/>
</dbReference>
<keyword evidence="7" id="KW-0732">Signal</keyword>
<keyword evidence="12" id="KW-1185">Reference proteome</keyword>
<dbReference type="EC" id="3.2.1.4" evidence="7"/>
<evidence type="ECO:0000259" key="9">
    <source>
        <dbReference type="Pfam" id="PF02018"/>
    </source>
</evidence>
<feature type="domain" description="Glycoside hydrolase family 9" evidence="8">
    <location>
        <begin position="291"/>
        <end position="749"/>
    </location>
</feature>
<evidence type="ECO:0000256" key="2">
    <source>
        <dbReference type="ARBA" id="ARBA00022801"/>
    </source>
</evidence>
<dbReference type="InterPro" id="IPR013783">
    <property type="entry name" value="Ig-like_fold"/>
</dbReference>
<dbReference type="GO" id="GO:0016787">
    <property type="term" value="F:hydrolase activity"/>
    <property type="evidence" value="ECO:0007669"/>
    <property type="project" value="UniProtKB-KW"/>
</dbReference>